<comment type="caution">
    <text evidence="1">The sequence shown here is derived from an EMBL/GenBank/DDBJ whole genome shotgun (WGS) entry which is preliminary data.</text>
</comment>
<keyword evidence="2" id="KW-1185">Reference proteome</keyword>
<evidence type="ECO:0000313" key="1">
    <source>
        <dbReference type="EMBL" id="TDH59138.1"/>
    </source>
</evidence>
<dbReference type="AlphaFoldDB" id="A0A4R5Q9F0"/>
<dbReference type="RefSeq" id="WP_133292065.1">
    <property type="nucleotide sequence ID" value="NZ_SMSJ01000079.1"/>
</dbReference>
<accession>A0A4R5Q9F0</accession>
<evidence type="ECO:0000313" key="2">
    <source>
        <dbReference type="Proteomes" id="UP000295096"/>
    </source>
</evidence>
<sequence length="117" mass="12119">MLAGVGNGFSGVVNTMVCSPAIYASMVAAAFTMAFETPTSTIPRSLVGKPSVASHSSGSRHERRADAFCSRYPFTLSDALNDGLVCRVMDGLTGLPPGSPANIDPDQQVEVLAKDGV</sequence>
<gene>
    <name evidence="1" type="ORF">E2C06_29010</name>
</gene>
<dbReference type="EMBL" id="SMSJ01000079">
    <property type="protein sequence ID" value="TDH59138.1"/>
    <property type="molecule type" value="Genomic_DNA"/>
</dbReference>
<reference evidence="1 2" key="1">
    <citation type="journal article" date="2016" name="J. Microbiol.">
        <title>Dankookia rubra gen. nov., sp. nov., an alphaproteobacterium isolated from sediment of a shallow stream.</title>
        <authorList>
            <person name="Kim W.H."/>
            <person name="Kim D.H."/>
            <person name="Kang K."/>
            <person name="Ahn T.Y."/>
        </authorList>
    </citation>
    <scope>NUCLEOTIDE SEQUENCE [LARGE SCALE GENOMIC DNA]</scope>
    <source>
        <strain evidence="1 2">JCM30602</strain>
    </source>
</reference>
<name>A0A4R5Q9F0_9PROT</name>
<proteinExistence type="predicted"/>
<dbReference type="Proteomes" id="UP000295096">
    <property type="component" value="Unassembled WGS sequence"/>
</dbReference>
<organism evidence="1 2">
    <name type="scientific">Dankookia rubra</name>
    <dbReference type="NCBI Taxonomy" id="1442381"/>
    <lineage>
        <taxon>Bacteria</taxon>
        <taxon>Pseudomonadati</taxon>
        <taxon>Pseudomonadota</taxon>
        <taxon>Alphaproteobacteria</taxon>
        <taxon>Acetobacterales</taxon>
        <taxon>Roseomonadaceae</taxon>
        <taxon>Dankookia</taxon>
    </lineage>
</organism>
<protein>
    <submittedName>
        <fullName evidence="1">Uncharacterized protein</fullName>
    </submittedName>
</protein>